<comment type="similarity">
    <text evidence="2">Belongs to the DoxX family.</text>
</comment>
<feature type="transmembrane region" description="Helical" evidence="7">
    <location>
        <begin position="50"/>
        <end position="70"/>
    </location>
</feature>
<name>A0A841GXB1_9BACT</name>
<dbReference type="Proteomes" id="UP000582837">
    <property type="component" value="Unassembled WGS sequence"/>
</dbReference>
<evidence type="ECO:0000256" key="5">
    <source>
        <dbReference type="ARBA" id="ARBA00022989"/>
    </source>
</evidence>
<keyword evidence="6 7" id="KW-0472">Membrane</keyword>
<dbReference type="Pfam" id="PF07681">
    <property type="entry name" value="DoxX"/>
    <property type="match status" value="1"/>
</dbReference>
<dbReference type="PANTHER" id="PTHR33452">
    <property type="entry name" value="OXIDOREDUCTASE CATD-RELATED"/>
    <property type="match status" value="1"/>
</dbReference>
<keyword evidence="3" id="KW-1003">Cell membrane</keyword>
<accession>A0A841GXB1</accession>
<feature type="transmembrane region" description="Helical" evidence="7">
    <location>
        <begin position="21"/>
        <end position="38"/>
    </location>
</feature>
<dbReference type="InterPro" id="IPR032808">
    <property type="entry name" value="DoxX"/>
</dbReference>
<proteinExistence type="inferred from homology"/>
<keyword evidence="5 7" id="KW-1133">Transmembrane helix</keyword>
<evidence type="ECO:0000256" key="6">
    <source>
        <dbReference type="ARBA" id="ARBA00023136"/>
    </source>
</evidence>
<organism evidence="8 9">
    <name type="scientific">Longimicrobium terrae</name>
    <dbReference type="NCBI Taxonomy" id="1639882"/>
    <lineage>
        <taxon>Bacteria</taxon>
        <taxon>Pseudomonadati</taxon>
        <taxon>Gemmatimonadota</taxon>
        <taxon>Longimicrobiia</taxon>
        <taxon>Longimicrobiales</taxon>
        <taxon>Longimicrobiaceae</taxon>
        <taxon>Longimicrobium</taxon>
    </lineage>
</organism>
<evidence type="ECO:0000256" key="4">
    <source>
        <dbReference type="ARBA" id="ARBA00022692"/>
    </source>
</evidence>
<evidence type="ECO:0000313" key="9">
    <source>
        <dbReference type="Proteomes" id="UP000582837"/>
    </source>
</evidence>
<protein>
    <submittedName>
        <fullName evidence="8">Putative oxidoreductase</fullName>
    </submittedName>
</protein>
<gene>
    <name evidence="8" type="ORF">HNQ61_001413</name>
</gene>
<comment type="subcellular location">
    <subcellularLocation>
        <location evidence="1">Cell membrane</location>
        <topology evidence="1">Multi-pass membrane protein</topology>
    </subcellularLocation>
</comment>
<reference evidence="8 9" key="1">
    <citation type="submission" date="2020-08" db="EMBL/GenBank/DDBJ databases">
        <title>Genomic Encyclopedia of Type Strains, Phase IV (KMG-IV): sequencing the most valuable type-strain genomes for metagenomic binning, comparative biology and taxonomic classification.</title>
        <authorList>
            <person name="Goeker M."/>
        </authorList>
    </citation>
    <scope>NUCLEOTIDE SEQUENCE [LARGE SCALE GENOMIC DNA]</scope>
    <source>
        <strain evidence="8 9">DSM 29007</strain>
    </source>
</reference>
<feature type="transmembrane region" description="Helical" evidence="7">
    <location>
        <begin position="106"/>
        <end position="128"/>
    </location>
</feature>
<evidence type="ECO:0000256" key="3">
    <source>
        <dbReference type="ARBA" id="ARBA00022475"/>
    </source>
</evidence>
<evidence type="ECO:0000256" key="1">
    <source>
        <dbReference type="ARBA" id="ARBA00004651"/>
    </source>
</evidence>
<dbReference type="InterPro" id="IPR051907">
    <property type="entry name" value="DoxX-like_oxidoreductase"/>
</dbReference>
<sequence length="149" mass="15938">MSIFEPARAPWPERALAVTRIVMGLLFMAAGTTKFFGIPAPPQPMPPIPLMSQVGIGGLLELVGGLLIMLGLFTRPTAFILCGEMAVAYFQFHQPQAFFPTTNGGGPAVMFCFFFLLLTFAGAGSWSLDGLMARARRGRLPGAAPRAYG</sequence>
<dbReference type="RefSeq" id="WP_170036072.1">
    <property type="nucleotide sequence ID" value="NZ_JABDTL010000002.1"/>
</dbReference>
<keyword evidence="4 7" id="KW-0812">Transmembrane</keyword>
<evidence type="ECO:0000256" key="7">
    <source>
        <dbReference type="SAM" id="Phobius"/>
    </source>
</evidence>
<dbReference type="PANTHER" id="PTHR33452:SF4">
    <property type="entry name" value="BLL4328 PROTEIN"/>
    <property type="match status" value="1"/>
</dbReference>
<evidence type="ECO:0000256" key="2">
    <source>
        <dbReference type="ARBA" id="ARBA00006679"/>
    </source>
</evidence>
<keyword evidence="9" id="KW-1185">Reference proteome</keyword>
<comment type="caution">
    <text evidence="8">The sequence shown here is derived from an EMBL/GenBank/DDBJ whole genome shotgun (WGS) entry which is preliminary data.</text>
</comment>
<dbReference type="GO" id="GO:0005886">
    <property type="term" value="C:plasma membrane"/>
    <property type="evidence" value="ECO:0007669"/>
    <property type="project" value="UniProtKB-SubCell"/>
</dbReference>
<evidence type="ECO:0000313" key="8">
    <source>
        <dbReference type="EMBL" id="MBB6069796.1"/>
    </source>
</evidence>
<dbReference type="EMBL" id="JACHIA010000003">
    <property type="protein sequence ID" value="MBB6069796.1"/>
    <property type="molecule type" value="Genomic_DNA"/>
</dbReference>
<dbReference type="AlphaFoldDB" id="A0A841GXB1"/>
<feature type="transmembrane region" description="Helical" evidence="7">
    <location>
        <begin position="77"/>
        <end position="94"/>
    </location>
</feature>